<dbReference type="EMBL" id="JAOPGA020000476">
    <property type="protein sequence ID" value="KAL0478877.1"/>
    <property type="molecule type" value="Genomic_DNA"/>
</dbReference>
<organism evidence="2 3">
    <name type="scientific">Acrasis kona</name>
    <dbReference type="NCBI Taxonomy" id="1008807"/>
    <lineage>
        <taxon>Eukaryota</taxon>
        <taxon>Discoba</taxon>
        <taxon>Heterolobosea</taxon>
        <taxon>Tetramitia</taxon>
        <taxon>Eutetramitia</taxon>
        <taxon>Acrasidae</taxon>
        <taxon>Acrasis</taxon>
    </lineage>
</organism>
<feature type="region of interest" description="Disordered" evidence="1">
    <location>
        <begin position="1"/>
        <end position="22"/>
    </location>
</feature>
<dbReference type="AlphaFoldDB" id="A0AAW2YNG5"/>
<feature type="compositionally biased region" description="Polar residues" evidence="1">
    <location>
        <begin position="1"/>
        <end position="13"/>
    </location>
</feature>
<reference evidence="2 3" key="1">
    <citation type="submission" date="2024-03" db="EMBL/GenBank/DDBJ databases">
        <title>The Acrasis kona genome and developmental transcriptomes reveal deep origins of eukaryotic multicellular pathways.</title>
        <authorList>
            <person name="Sheikh S."/>
            <person name="Fu C.-J."/>
            <person name="Brown M.W."/>
            <person name="Baldauf S.L."/>
        </authorList>
    </citation>
    <scope>NUCLEOTIDE SEQUENCE [LARGE SCALE GENOMIC DNA]</scope>
    <source>
        <strain evidence="2 3">ATCC MYA-3509</strain>
    </source>
</reference>
<protein>
    <submittedName>
        <fullName evidence="2">Isoflavone reductase</fullName>
    </submittedName>
</protein>
<evidence type="ECO:0000313" key="2">
    <source>
        <dbReference type="EMBL" id="KAL0478877.1"/>
    </source>
</evidence>
<comment type="caution">
    <text evidence="2">The sequence shown here is derived from an EMBL/GenBank/DDBJ whole genome shotgun (WGS) entry which is preliminary data.</text>
</comment>
<dbReference type="Proteomes" id="UP001431209">
    <property type="component" value="Unassembled WGS sequence"/>
</dbReference>
<accession>A0AAW2YNG5</accession>
<evidence type="ECO:0000313" key="3">
    <source>
        <dbReference type="Proteomes" id="UP001431209"/>
    </source>
</evidence>
<name>A0AAW2YNG5_9EUKA</name>
<sequence length="238" mass="27335">MNEGSTGTSSTSPLYKPGKNKSLKNLIKIPGRRSKSLLQTLLRTKTKQDNSLPYLNTNFKQLDTPALEETSKNDTEGYHNMCESEYFESMILNDDLERRKLLKLAYLQYREGCVLAWEDIKIWKELIGDDLERMHLEMMRSYYYKTTQITQNLRVSMHHAIKSALLSNDPKLTTILMNGASAMAVEESLKVYKQQLGGEERSLQRAKTVPVIGSQKITTKLGWNTLREVITPRRVNSK</sequence>
<keyword evidence="3" id="KW-1185">Reference proteome</keyword>
<gene>
    <name evidence="2" type="ORF">AKO1_010730</name>
</gene>
<evidence type="ECO:0000256" key="1">
    <source>
        <dbReference type="SAM" id="MobiDB-lite"/>
    </source>
</evidence>
<proteinExistence type="predicted"/>